<protein>
    <recommendedName>
        <fullName evidence="12">ER transporter 6TM N-terminal domain-containing protein</fullName>
    </recommendedName>
</protein>
<dbReference type="Pfam" id="PF10334">
    <property type="entry name" value="BRE4"/>
    <property type="match status" value="1"/>
</dbReference>
<feature type="transmembrane region" description="Helical" evidence="6">
    <location>
        <begin position="75"/>
        <end position="92"/>
    </location>
</feature>
<gene>
    <name evidence="10" type="ORF">EX895_003634</name>
</gene>
<feature type="transmembrane region" description="Helical" evidence="6">
    <location>
        <begin position="192"/>
        <end position="211"/>
    </location>
</feature>
<dbReference type="GeneID" id="40726529"/>
<dbReference type="Pfam" id="PF10337">
    <property type="entry name" value="ArAE_2_N"/>
    <property type="match status" value="1"/>
</dbReference>
<feature type="transmembrane region" description="Helical" evidence="6">
    <location>
        <begin position="248"/>
        <end position="267"/>
    </location>
</feature>
<dbReference type="InterPro" id="IPR018820">
    <property type="entry name" value="BRE4-related_DUF2421"/>
</dbReference>
<feature type="transmembrane region" description="Helical" evidence="6">
    <location>
        <begin position="872"/>
        <end position="893"/>
    </location>
</feature>
<feature type="compositionally biased region" description="Low complexity" evidence="5">
    <location>
        <begin position="671"/>
        <end position="683"/>
    </location>
</feature>
<evidence type="ECO:0000259" key="7">
    <source>
        <dbReference type="Pfam" id="PF10334"/>
    </source>
</evidence>
<dbReference type="InterPro" id="IPR049453">
    <property type="entry name" value="Memb_transporter_dom"/>
</dbReference>
<dbReference type="RefSeq" id="XP_029738942.1">
    <property type="nucleotide sequence ID" value="XM_029884232.1"/>
</dbReference>
<dbReference type="AlphaFoldDB" id="A0A4U7KSG9"/>
<dbReference type="PANTHER" id="PTHR37994">
    <property type="entry name" value="ARAE_2_N DOMAIN-CONTAINING PROTEIN-RELATED"/>
    <property type="match status" value="1"/>
</dbReference>
<feature type="domain" description="Putative ER transporter 6TM N-terminal" evidence="8">
    <location>
        <begin position="59"/>
        <end position="547"/>
    </location>
</feature>
<evidence type="ECO:0000256" key="5">
    <source>
        <dbReference type="SAM" id="MobiDB-lite"/>
    </source>
</evidence>
<feature type="region of interest" description="Disordered" evidence="5">
    <location>
        <begin position="1"/>
        <end position="57"/>
    </location>
</feature>
<feature type="domain" description="Integral membrane bound transporter" evidence="9">
    <location>
        <begin position="778"/>
        <end position="927"/>
    </location>
</feature>
<dbReference type="Pfam" id="PF13515">
    <property type="entry name" value="FUSC_2"/>
    <property type="match status" value="1"/>
</dbReference>
<keyword evidence="2 6" id="KW-0812">Transmembrane</keyword>
<sequence length="1245" mass="137722">MSTTPANHPSAQPAAPAAQAPTETWSSSARETSQNGGVAAPPKEKRDQQTAKAKKSSKLPSWIKDNLTSARSWRIVARCWVATWANFVLMIPGPSLRVLGQAAFFGCMVTLMIPPCYPFFLFFIAFSLLAIGALVGWAWGCAAAAAASRARSVEVLQAATQRVRSSAASSTNPEAYVALAVFKGEFLDVRSTAVFGVFLMLACYFVAVLQVKLPKLKIGSIFVLILVDIMATYGPLFPYARYTLGEIFMIPVGCSLAICLASQIFIFPETLAHAWQLGFVDMLGTNRDLIRMHESALADVSQLYDPLTHLDPHARGVQPSSDLLRRHRQAEDDAAKIATSLLADVKANRSALSEQNENLDGQITFLGMEFYRSYVSSHAMKSAFRKTRTVSLQLTLLNSFWRLIAREFGLADPNTYDENWDPTKAEQGYLIDGEHGTYAQPTKDRLEPIRLHETHTIHRARRDLFTSEAAQQVPMSRMLNILKGVATPSLDAAGNSIQALQDYFDANLSWRRKQPIDQVIHQLHETKTRLESARQGLFNDKRLELLQPYADHFRVLHPDLDLKEHFLQTKGSIQSFRAGGRPLHVCLVYVTTLLDALDSILRLHEEVLNAADRAGSKKRIWAPKHLGRLFAILSSDKHGSADGLDRFGSGDGQFEREEAIDGEYREDRAGSSSSSNSSSSNLSGHFDGESDLDSDDGETRAATSRSSRPTDEEKNTGSSVSSKKAKRERKQRFYARDPDALPPTNIGHRIGRGVAATYYFVTGPTGLYALRMCVATFAVWITAVLPHTADFVYQHRGLWALIMAQTAFALSGGELIATFVMRIAGTVAGLLYGAALWYVSTGNGRGNAYGIAATTAVGFVPLVFVRVWAPKMLLLPSIMMNVSFVLIMGYSWIDTHLQVVANSGVGIGLAWKRALLVIIGMTVALIVMVFPRPVSSRSLLRKNMAKVTRQLNDLFADVMEAWIARNRIHAQETERSGFANQVAVDEEGAGSSSEAIDKLWHEREPVIRARFMAIAVAIASYPMQIGLATMDFHIRGRWPSERYVEIAAIHATILESLGAIVSSVRAFDQLPTPAEGDAIKRVTASSETRMSQNDWQVLLSSSTSLLDPQHLAEICTMFDLLSKALKNGERLNHASFLLLENHFKYAHRNGNIERFLRKRAAVERGESEQNTTDGEDVLSWGVLLDPMYLRYTTARMASLTLVAQLDKFKAIVQDLVGESSLRGFDMLKEQYDERSYRVAAAINNL</sequence>
<dbReference type="OrthoDB" id="2274698at2759"/>
<name>A0A4U7KSG9_9BASI</name>
<keyword evidence="3 6" id="KW-1133">Transmembrane helix</keyword>
<dbReference type="EMBL" id="SRRM01000014">
    <property type="protein sequence ID" value="TKY86957.1"/>
    <property type="molecule type" value="Genomic_DNA"/>
</dbReference>
<comment type="caution">
    <text evidence="10">The sequence shown here is derived from an EMBL/GenBank/DDBJ whole genome shotgun (WGS) entry which is preliminary data.</text>
</comment>
<feature type="compositionally biased region" description="Low complexity" evidence="5">
    <location>
        <begin position="1"/>
        <end position="21"/>
    </location>
</feature>
<feature type="transmembrane region" description="Helical" evidence="6">
    <location>
        <begin position="218"/>
        <end position="236"/>
    </location>
</feature>
<evidence type="ECO:0000313" key="11">
    <source>
        <dbReference type="Proteomes" id="UP000306050"/>
    </source>
</evidence>
<feature type="transmembrane region" description="Helical" evidence="6">
    <location>
        <begin position="823"/>
        <end position="840"/>
    </location>
</feature>
<evidence type="ECO:0000259" key="8">
    <source>
        <dbReference type="Pfam" id="PF10337"/>
    </source>
</evidence>
<evidence type="ECO:0000256" key="3">
    <source>
        <dbReference type="ARBA" id="ARBA00022989"/>
    </source>
</evidence>
<evidence type="ECO:0000256" key="6">
    <source>
        <dbReference type="SAM" id="Phobius"/>
    </source>
</evidence>
<feature type="domain" description="DUF2421" evidence="7">
    <location>
        <begin position="931"/>
        <end position="1219"/>
    </location>
</feature>
<feature type="compositionally biased region" description="Polar residues" evidence="5">
    <location>
        <begin position="22"/>
        <end position="36"/>
    </location>
</feature>
<dbReference type="Proteomes" id="UP000306050">
    <property type="component" value="Chromosome SGRAM_22"/>
</dbReference>
<evidence type="ECO:0000256" key="4">
    <source>
        <dbReference type="ARBA" id="ARBA00023136"/>
    </source>
</evidence>
<evidence type="ECO:0000259" key="9">
    <source>
        <dbReference type="Pfam" id="PF13515"/>
    </source>
</evidence>
<dbReference type="PANTHER" id="PTHR37994:SF3">
    <property type="entry name" value="ER TRANSPORTER 6TM N-TERMINAL DOMAIN-CONTAINING PROTEIN"/>
    <property type="match status" value="1"/>
</dbReference>
<organism evidence="10 11">
    <name type="scientific">Sporisorium graminicola</name>
    <dbReference type="NCBI Taxonomy" id="280036"/>
    <lineage>
        <taxon>Eukaryota</taxon>
        <taxon>Fungi</taxon>
        <taxon>Dikarya</taxon>
        <taxon>Basidiomycota</taxon>
        <taxon>Ustilaginomycotina</taxon>
        <taxon>Ustilaginomycetes</taxon>
        <taxon>Ustilaginales</taxon>
        <taxon>Ustilaginaceae</taxon>
        <taxon>Sporisorium</taxon>
    </lineage>
</organism>
<evidence type="ECO:0008006" key="12">
    <source>
        <dbReference type="Google" id="ProtNLM"/>
    </source>
</evidence>
<dbReference type="KEGG" id="sgra:EX895_003634"/>
<feature type="compositionally biased region" description="Basic residues" evidence="5">
    <location>
        <begin position="723"/>
        <end position="733"/>
    </location>
</feature>
<dbReference type="InterPro" id="IPR018823">
    <property type="entry name" value="ArAE_2_N"/>
</dbReference>
<feature type="region of interest" description="Disordered" evidence="5">
    <location>
        <begin position="662"/>
        <end position="740"/>
    </location>
</feature>
<comment type="subcellular location">
    <subcellularLocation>
        <location evidence="1">Membrane</location>
        <topology evidence="1">Multi-pass membrane protein</topology>
    </subcellularLocation>
</comment>
<feature type="transmembrane region" description="Helical" evidence="6">
    <location>
        <begin position="913"/>
        <end position="934"/>
    </location>
</feature>
<reference evidence="10 11" key="1">
    <citation type="submission" date="2019-05" db="EMBL/GenBank/DDBJ databases">
        <title>Sporisorium graminicola CBS 10092 draft sequencing and annotation.</title>
        <authorList>
            <person name="Solano-Gonzalez S."/>
            <person name="Caddick M.X."/>
            <person name="Darby A."/>
        </authorList>
    </citation>
    <scope>NUCLEOTIDE SEQUENCE [LARGE SCALE GENOMIC DNA]</scope>
    <source>
        <strain evidence="10 11">CBS 10092</strain>
    </source>
</reference>
<evidence type="ECO:0000256" key="1">
    <source>
        <dbReference type="ARBA" id="ARBA00004141"/>
    </source>
</evidence>
<feature type="transmembrane region" description="Helical" evidence="6">
    <location>
        <begin position="846"/>
        <end position="865"/>
    </location>
</feature>
<keyword evidence="11" id="KW-1185">Reference proteome</keyword>
<evidence type="ECO:0000313" key="10">
    <source>
        <dbReference type="EMBL" id="TKY86957.1"/>
    </source>
</evidence>
<keyword evidence="4 6" id="KW-0472">Membrane</keyword>
<accession>A0A4U7KSG9</accession>
<feature type="transmembrane region" description="Helical" evidence="6">
    <location>
        <begin position="119"/>
        <end position="139"/>
    </location>
</feature>
<evidence type="ECO:0000256" key="2">
    <source>
        <dbReference type="ARBA" id="ARBA00022692"/>
    </source>
</evidence>
<proteinExistence type="predicted"/>